<gene>
    <name evidence="3" type="ORF">CI610_01590</name>
</gene>
<feature type="domain" description="Autotransporter" evidence="2">
    <location>
        <begin position="701"/>
        <end position="981"/>
    </location>
</feature>
<dbReference type="EMBL" id="NSIT01000069">
    <property type="protein sequence ID" value="PJE79427.1"/>
    <property type="molecule type" value="Genomic_DNA"/>
</dbReference>
<organism evidence="3">
    <name type="scientific">invertebrate metagenome</name>
    <dbReference type="NCBI Taxonomy" id="1711999"/>
    <lineage>
        <taxon>unclassified sequences</taxon>
        <taxon>metagenomes</taxon>
        <taxon>organismal metagenomes</taxon>
    </lineage>
</organism>
<protein>
    <recommendedName>
        <fullName evidence="2">Autotransporter domain-containing protein</fullName>
    </recommendedName>
</protein>
<dbReference type="InterPro" id="IPR005546">
    <property type="entry name" value="Autotransporte_beta"/>
</dbReference>
<feature type="compositionally biased region" description="Acidic residues" evidence="1">
    <location>
        <begin position="380"/>
        <end position="410"/>
    </location>
</feature>
<comment type="caution">
    <text evidence="3">The sequence shown here is derived from an EMBL/GenBank/DDBJ whole genome shotgun (WGS) entry which is preliminary data.</text>
</comment>
<dbReference type="PROSITE" id="PS51208">
    <property type="entry name" value="AUTOTRANSPORTER"/>
    <property type="match status" value="1"/>
</dbReference>
<evidence type="ECO:0000256" key="1">
    <source>
        <dbReference type="SAM" id="MobiDB-lite"/>
    </source>
</evidence>
<dbReference type="AlphaFoldDB" id="A0A2H9T8A7"/>
<dbReference type="Pfam" id="PF03797">
    <property type="entry name" value="Autotransporter"/>
    <property type="match status" value="1"/>
</dbReference>
<proteinExistence type="predicted"/>
<dbReference type="SMART" id="SM00869">
    <property type="entry name" value="Autotransporter"/>
    <property type="match status" value="1"/>
</dbReference>
<evidence type="ECO:0000259" key="2">
    <source>
        <dbReference type="PROSITE" id="PS51208"/>
    </source>
</evidence>
<name>A0A2H9T8A7_9ZZZZ</name>
<evidence type="ECO:0000313" key="3">
    <source>
        <dbReference type="EMBL" id="PJE79427.1"/>
    </source>
</evidence>
<feature type="region of interest" description="Disordered" evidence="1">
    <location>
        <begin position="375"/>
        <end position="415"/>
    </location>
</feature>
<dbReference type="SUPFAM" id="SSF103515">
    <property type="entry name" value="Autotransporter"/>
    <property type="match status" value="1"/>
</dbReference>
<sequence>MHTSTAHPMYCDSIRIRSAVGKRTYLNQFAAASLALAISSVVSAGVITVSSPVDITDSQANSLLVDETISVSQSIIKVSGHVGSIVIENAMSTSSGDAITISGALSGVIQNQAVVTGPVRITGSAKNTSGINGTGAVYFGDANGILDGGIVIGGGSAEAEVSAQTDHTLLIGSAAAESGAVDAYVDSIQVALDSELSTLGEGKSAVYVGASGQAGGIFEVPDADPANTIAKSESDTVLDIDGTVFSENGAAITLAGASTGKIAISGTVEGKDDGTVAGAAIVISGNHTGAIVSDGADGNESNIIGGIVVTGTMRSTESPLQAAIDLGKYSETDFILIDGGSIESADTAIDVEGNFSGDILLKGGELIAGSDTDYAINFSSDDENSDDENSDDENSDDENSDDENSDDGNSEADKDLNFIQSGSDARTVGSIMGSNDVLDTVEILGGSFRGNEISEIETLVVSSAADITITGTDFTLPAEVTVKIDVEDLNSFESTSPIIVTENSGFALTIPDEGSDITVEPASANAYEALANDGDGVTLTFIEYNSYVGRPEDVEAELAELDMSVQQGANVLLNVTPEFTEDSFNLKVEARDPEEIASSLMEAGASERESILWSKAVEAIKNPKDTEKAALLYQHLKKLTDEELIEEGGNLFPLNGQSSQIAVNTKNLQENIISGRLNRNNSGLSGMPFGDSYYEYHEYEEELFDGGIWGQMLYGEGEFSQYKKEPEYNSRTYGGVLGFDREYDSYTLGVAGSWTRTTAKGDKGKNNKTEPWSRVDNIMTTFYTSWQRYKWYIDTLWTLGYGDNDTEYYKSDGEKVTASYDSVHWGTRLIASYRMGNHTWSFIPQFELNYAHINAEKYKEKGASSGYVMEVDPEKFEVFELGGGFRLNKQFHTSSSMIQPGFSLMGYFNLNHKGAESTVAYLAGGDEFTVTGPERDDLRLKAGFTLDVEILDSWTLSAAYYLDKSDHFESTQVSAKARYDF</sequence>
<dbReference type="Gene3D" id="2.40.128.130">
    <property type="entry name" value="Autotransporter beta-domain"/>
    <property type="match status" value="1"/>
</dbReference>
<reference evidence="3" key="1">
    <citation type="journal article" date="2017" name="Appl. Environ. Microbiol.">
        <title>Molecular characterization of an Endozoicomonas-like organism causing infection in king scallop Pecten maximus L.</title>
        <authorList>
            <person name="Cano I."/>
            <person name="van Aerle R."/>
            <person name="Ross S."/>
            <person name="Verner-Jeffreys D.W."/>
            <person name="Paley R.K."/>
            <person name="Rimmer G."/>
            <person name="Ryder D."/>
            <person name="Hooper P."/>
            <person name="Stone D."/>
            <person name="Feist S.W."/>
        </authorList>
    </citation>
    <scope>NUCLEOTIDE SEQUENCE</scope>
</reference>
<accession>A0A2H9T8A7</accession>
<dbReference type="InterPro" id="IPR036709">
    <property type="entry name" value="Autotransporte_beta_dom_sf"/>
</dbReference>